<dbReference type="InterPro" id="IPR025657">
    <property type="entry name" value="RadC_JAB"/>
</dbReference>
<dbReference type="PANTHER" id="PTHR30471:SF3">
    <property type="entry name" value="UPF0758 PROTEIN YEES-RELATED"/>
    <property type="match status" value="1"/>
</dbReference>
<dbReference type="CDD" id="cd08071">
    <property type="entry name" value="MPN_DUF2466"/>
    <property type="match status" value="1"/>
</dbReference>
<dbReference type="GO" id="GO:0008237">
    <property type="term" value="F:metallopeptidase activity"/>
    <property type="evidence" value="ECO:0007669"/>
    <property type="project" value="UniProtKB-KW"/>
</dbReference>
<dbReference type="GO" id="GO:0046872">
    <property type="term" value="F:metal ion binding"/>
    <property type="evidence" value="ECO:0007669"/>
    <property type="project" value="UniProtKB-KW"/>
</dbReference>
<dbReference type="AlphaFoldDB" id="A0A918T2X0"/>
<gene>
    <name evidence="8" type="ORF">GCM10007067_28100</name>
</gene>
<keyword evidence="5" id="KW-0482">Metalloprotease</keyword>
<dbReference type="PANTHER" id="PTHR30471">
    <property type="entry name" value="DNA REPAIR PROTEIN RADC"/>
    <property type="match status" value="1"/>
</dbReference>
<keyword evidence="3" id="KW-0378">Hydrolase</keyword>
<name>A0A918T2X0_9GAMM</name>
<evidence type="ECO:0000256" key="6">
    <source>
        <dbReference type="RuleBase" id="RU003797"/>
    </source>
</evidence>
<keyword evidence="2" id="KW-0479">Metal-binding</keyword>
<evidence type="ECO:0000313" key="8">
    <source>
        <dbReference type="EMBL" id="GHA88444.1"/>
    </source>
</evidence>
<reference evidence="8" key="2">
    <citation type="submission" date="2020-09" db="EMBL/GenBank/DDBJ databases">
        <authorList>
            <person name="Sun Q."/>
            <person name="Kim S."/>
        </authorList>
    </citation>
    <scope>NUCLEOTIDE SEQUENCE</scope>
    <source>
        <strain evidence="8">KCTC 23077</strain>
    </source>
</reference>
<dbReference type="InterPro" id="IPR020891">
    <property type="entry name" value="UPF0758_CS"/>
</dbReference>
<dbReference type="PROSITE" id="PS50249">
    <property type="entry name" value="MPN"/>
    <property type="match status" value="1"/>
</dbReference>
<dbReference type="PROSITE" id="PS01302">
    <property type="entry name" value="UPF0758"/>
    <property type="match status" value="1"/>
</dbReference>
<sequence>MPVRNRPPVTSNAPEPLMHIRDWPADERPREKLLARGAAALSDAELIAIFLGSGLRGRDAVSTARELLAAHGPLRVLLDCPPAQLAKLPGLGPARACALAAALELGQRHLRAQLERGAALTDPHAAGLYFAQRLRGLPHEVFAAMFLDTRHRTIAFEELFRGTIDGAEVHPREIARRALAHNAAAVIVGHNHPSGNPEPSAADRAVTARLKQALALVDLRLLDHFVIGDGPPVSMAARGWV</sequence>
<keyword evidence="1" id="KW-0645">Protease</keyword>
<keyword evidence="4" id="KW-0862">Zinc</keyword>
<comment type="caution">
    <text evidence="8">The sequence shown here is derived from an EMBL/GenBank/DDBJ whole genome shotgun (WGS) entry which is preliminary data.</text>
</comment>
<dbReference type="EMBL" id="BMYD01000005">
    <property type="protein sequence ID" value="GHA88444.1"/>
    <property type="molecule type" value="Genomic_DNA"/>
</dbReference>
<evidence type="ECO:0000256" key="3">
    <source>
        <dbReference type="ARBA" id="ARBA00022801"/>
    </source>
</evidence>
<feature type="domain" description="MPN" evidence="7">
    <location>
        <begin position="119"/>
        <end position="241"/>
    </location>
</feature>
<dbReference type="InterPro" id="IPR010994">
    <property type="entry name" value="RuvA_2-like"/>
</dbReference>
<dbReference type="InterPro" id="IPR037518">
    <property type="entry name" value="MPN"/>
</dbReference>
<dbReference type="Gene3D" id="3.40.140.10">
    <property type="entry name" value="Cytidine Deaminase, domain 2"/>
    <property type="match status" value="1"/>
</dbReference>
<proteinExistence type="inferred from homology"/>
<dbReference type="Pfam" id="PF04002">
    <property type="entry name" value="RadC"/>
    <property type="match status" value="1"/>
</dbReference>
<keyword evidence="9" id="KW-1185">Reference proteome</keyword>
<evidence type="ECO:0000256" key="1">
    <source>
        <dbReference type="ARBA" id="ARBA00022670"/>
    </source>
</evidence>
<organism evidence="8 9">
    <name type="scientific">Cognatilysobacter bugurensis</name>
    <dbReference type="NCBI Taxonomy" id="543356"/>
    <lineage>
        <taxon>Bacteria</taxon>
        <taxon>Pseudomonadati</taxon>
        <taxon>Pseudomonadota</taxon>
        <taxon>Gammaproteobacteria</taxon>
        <taxon>Lysobacterales</taxon>
        <taxon>Lysobacteraceae</taxon>
        <taxon>Cognatilysobacter</taxon>
    </lineage>
</organism>
<evidence type="ECO:0000259" key="7">
    <source>
        <dbReference type="PROSITE" id="PS50249"/>
    </source>
</evidence>
<evidence type="ECO:0000256" key="5">
    <source>
        <dbReference type="ARBA" id="ARBA00023049"/>
    </source>
</evidence>
<dbReference type="GO" id="GO:0006508">
    <property type="term" value="P:proteolysis"/>
    <property type="evidence" value="ECO:0007669"/>
    <property type="project" value="UniProtKB-KW"/>
</dbReference>
<accession>A0A918T2X0</accession>
<evidence type="ECO:0000256" key="4">
    <source>
        <dbReference type="ARBA" id="ARBA00022833"/>
    </source>
</evidence>
<dbReference type="Pfam" id="PF20582">
    <property type="entry name" value="UPF0758_N"/>
    <property type="match status" value="1"/>
</dbReference>
<comment type="similarity">
    <text evidence="6">Belongs to the UPF0758 family.</text>
</comment>
<evidence type="ECO:0000256" key="2">
    <source>
        <dbReference type="ARBA" id="ARBA00022723"/>
    </source>
</evidence>
<dbReference type="SUPFAM" id="SSF47781">
    <property type="entry name" value="RuvA domain 2-like"/>
    <property type="match status" value="1"/>
</dbReference>
<reference evidence="8" key="1">
    <citation type="journal article" date="2014" name="Int. J. Syst. Evol. Microbiol.">
        <title>Complete genome sequence of Corynebacterium casei LMG S-19264T (=DSM 44701T), isolated from a smear-ripened cheese.</title>
        <authorList>
            <consortium name="US DOE Joint Genome Institute (JGI-PGF)"/>
            <person name="Walter F."/>
            <person name="Albersmeier A."/>
            <person name="Kalinowski J."/>
            <person name="Ruckert C."/>
        </authorList>
    </citation>
    <scope>NUCLEOTIDE SEQUENCE</scope>
    <source>
        <strain evidence="8">KCTC 23077</strain>
    </source>
</reference>
<dbReference type="NCBIfam" id="NF000642">
    <property type="entry name" value="PRK00024.1"/>
    <property type="match status" value="1"/>
</dbReference>
<dbReference type="InterPro" id="IPR046778">
    <property type="entry name" value="UPF0758_N"/>
</dbReference>
<protein>
    <submittedName>
        <fullName evidence="8">UPF0758 protein</fullName>
    </submittedName>
</protein>
<dbReference type="SUPFAM" id="SSF102712">
    <property type="entry name" value="JAB1/MPN domain"/>
    <property type="match status" value="1"/>
</dbReference>
<dbReference type="NCBIfam" id="TIGR00608">
    <property type="entry name" value="radc"/>
    <property type="match status" value="1"/>
</dbReference>
<dbReference type="Proteomes" id="UP000646426">
    <property type="component" value="Unassembled WGS sequence"/>
</dbReference>
<dbReference type="InterPro" id="IPR001405">
    <property type="entry name" value="UPF0758"/>
</dbReference>
<evidence type="ECO:0000313" key="9">
    <source>
        <dbReference type="Proteomes" id="UP000646426"/>
    </source>
</evidence>